<feature type="transmembrane region" description="Helical" evidence="11">
    <location>
        <begin position="20"/>
        <end position="42"/>
    </location>
</feature>
<comment type="similarity">
    <text evidence="2">Belongs to the binding-protein-dependent transport system permease family. CysTW subfamily.</text>
</comment>
<dbReference type="SUPFAM" id="SSF161098">
    <property type="entry name" value="MetI-like"/>
    <property type="match status" value="1"/>
</dbReference>
<sequence length="270" mass="29573">MKTSDHSGYQGSAIKKLGSVLFISAVLAYLYAPIAVLVVNSFNSSKYGHSWRGFTWKWYEKLLNNGNLMDAFWHSLTIGLLAATLATMLGTFMAYALYRYKFALKKATSGLLFVVMMSPDIVLAITFLVIFMALGIHLGFWSLLIAHLTFCLPFVVITVYARLNGFDGNLIEAARDLGASETRTFFSVVVPMSMPAIISGWLLSFTLSLDDVIVSSFVTGPGYEILPIRVFSMVRVGVSPEVNALATGLLIFSVALVVLAQLILKKGKSQ</sequence>
<evidence type="ECO:0000256" key="2">
    <source>
        <dbReference type="ARBA" id="ARBA00007069"/>
    </source>
</evidence>
<proteinExistence type="inferred from homology"/>
<feature type="transmembrane region" description="Helical" evidence="11">
    <location>
        <begin position="184"/>
        <end position="203"/>
    </location>
</feature>
<evidence type="ECO:0000259" key="12">
    <source>
        <dbReference type="PROSITE" id="PS50928"/>
    </source>
</evidence>
<comment type="subcellular location">
    <subcellularLocation>
        <location evidence="1">Cell inner membrane</location>
        <topology evidence="1">Multi-pass membrane protein</topology>
    </subcellularLocation>
    <subcellularLocation>
        <location evidence="11">Cell membrane</location>
        <topology evidence="11">Multi-pass membrane protein</topology>
    </subcellularLocation>
</comment>
<feature type="domain" description="ABC transmembrane type-1" evidence="12">
    <location>
        <begin position="72"/>
        <end position="260"/>
    </location>
</feature>
<evidence type="ECO:0000256" key="6">
    <source>
        <dbReference type="ARBA" id="ARBA00022692"/>
    </source>
</evidence>
<dbReference type="GO" id="GO:0005886">
    <property type="term" value="C:plasma membrane"/>
    <property type="evidence" value="ECO:0007669"/>
    <property type="project" value="UniProtKB-SubCell"/>
</dbReference>
<keyword evidence="5" id="KW-0997">Cell inner membrane</keyword>
<dbReference type="EMBL" id="JACJFM010000006">
    <property type="protein sequence ID" value="MBB1486235.1"/>
    <property type="molecule type" value="Genomic_DNA"/>
</dbReference>
<organism evidence="13 14">
    <name type="scientific">Oceanospirillum sediminis</name>
    <dbReference type="NCBI Taxonomy" id="2760088"/>
    <lineage>
        <taxon>Bacteria</taxon>
        <taxon>Pseudomonadati</taxon>
        <taxon>Pseudomonadota</taxon>
        <taxon>Gammaproteobacteria</taxon>
        <taxon>Oceanospirillales</taxon>
        <taxon>Oceanospirillaceae</taxon>
        <taxon>Oceanospirillum</taxon>
    </lineage>
</organism>
<evidence type="ECO:0000256" key="1">
    <source>
        <dbReference type="ARBA" id="ARBA00004429"/>
    </source>
</evidence>
<dbReference type="CDD" id="cd06261">
    <property type="entry name" value="TM_PBP2"/>
    <property type="match status" value="1"/>
</dbReference>
<dbReference type="PANTHER" id="PTHR43848">
    <property type="entry name" value="PUTRESCINE TRANSPORT SYSTEM PERMEASE PROTEIN POTI"/>
    <property type="match status" value="1"/>
</dbReference>
<dbReference type="AlphaFoldDB" id="A0A839ILY1"/>
<comment type="function">
    <text evidence="9">Required for the activity of the bacterial periplasmic transport system of putrescine and spermidine.</text>
</comment>
<evidence type="ECO:0000256" key="7">
    <source>
        <dbReference type="ARBA" id="ARBA00022989"/>
    </source>
</evidence>
<keyword evidence="4" id="KW-1003">Cell membrane</keyword>
<evidence type="ECO:0000256" key="11">
    <source>
        <dbReference type="RuleBase" id="RU363032"/>
    </source>
</evidence>
<gene>
    <name evidence="13" type="primary">potC</name>
    <name evidence="13" type="ORF">H4O21_06400</name>
</gene>
<feature type="transmembrane region" description="Helical" evidence="11">
    <location>
        <begin position="110"/>
        <end position="134"/>
    </location>
</feature>
<dbReference type="Proteomes" id="UP000565262">
    <property type="component" value="Unassembled WGS sequence"/>
</dbReference>
<dbReference type="PROSITE" id="PS50928">
    <property type="entry name" value="ABC_TM1"/>
    <property type="match status" value="1"/>
</dbReference>
<dbReference type="PANTHER" id="PTHR43848:SF5">
    <property type="entry name" value="SPERMIDINE_PUTRESCINE TRANSPORT SYSTEM PERMEASE PROTEIN POTC"/>
    <property type="match status" value="1"/>
</dbReference>
<dbReference type="InterPro" id="IPR000515">
    <property type="entry name" value="MetI-like"/>
</dbReference>
<dbReference type="InterPro" id="IPR035906">
    <property type="entry name" value="MetI-like_sf"/>
</dbReference>
<feature type="transmembrane region" description="Helical" evidence="11">
    <location>
        <begin position="71"/>
        <end position="98"/>
    </location>
</feature>
<keyword evidence="7 11" id="KW-1133">Transmembrane helix</keyword>
<name>A0A839ILY1_9GAMM</name>
<feature type="transmembrane region" description="Helical" evidence="11">
    <location>
        <begin position="140"/>
        <end position="163"/>
    </location>
</feature>
<comment type="caution">
    <text evidence="13">The sequence shown here is derived from an EMBL/GenBank/DDBJ whole genome shotgun (WGS) entry which is preliminary data.</text>
</comment>
<feature type="transmembrane region" description="Helical" evidence="11">
    <location>
        <begin position="242"/>
        <end position="264"/>
    </location>
</feature>
<keyword evidence="14" id="KW-1185">Reference proteome</keyword>
<keyword evidence="8 11" id="KW-0472">Membrane</keyword>
<evidence type="ECO:0000256" key="9">
    <source>
        <dbReference type="ARBA" id="ARBA00037216"/>
    </source>
</evidence>
<protein>
    <recommendedName>
        <fullName evidence="10">Spermidine/putrescine transport system permease protein PotC</fullName>
    </recommendedName>
</protein>
<keyword evidence="6 11" id="KW-0812">Transmembrane</keyword>
<dbReference type="InterPro" id="IPR051789">
    <property type="entry name" value="Bact_Polyamine_Transport"/>
</dbReference>
<dbReference type="RefSeq" id="WP_182808021.1">
    <property type="nucleotide sequence ID" value="NZ_JACJFM010000006.1"/>
</dbReference>
<dbReference type="GO" id="GO:0055085">
    <property type="term" value="P:transmembrane transport"/>
    <property type="evidence" value="ECO:0007669"/>
    <property type="project" value="InterPro"/>
</dbReference>
<evidence type="ECO:0000256" key="10">
    <source>
        <dbReference type="ARBA" id="ARBA00039580"/>
    </source>
</evidence>
<accession>A0A839ILY1</accession>
<dbReference type="NCBIfam" id="NF007047">
    <property type="entry name" value="PRK09500.1"/>
    <property type="match status" value="1"/>
</dbReference>
<dbReference type="Pfam" id="PF00528">
    <property type="entry name" value="BPD_transp_1"/>
    <property type="match status" value="1"/>
</dbReference>
<evidence type="ECO:0000256" key="3">
    <source>
        <dbReference type="ARBA" id="ARBA00022448"/>
    </source>
</evidence>
<reference evidence="13 14" key="1">
    <citation type="submission" date="2020-08" db="EMBL/GenBank/DDBJ databases">
        <title>Oceanospirillum sp. nov. isolated from marine sediment.</title>
        <authorList>
            <person name="Ji X."/>
        </authorList>
    </citation>
    <scope>NUCLEOTIDE SEQUENCE [LARGE SCALE GENOMIC DNA]</scope>
    <source>
        <strain evidence="13 14">D5</strain>
    </source>
</reference>
<evidence type="ECO:0000256" key="8">
    <source>
        <dbReference type="ARBA" id="ARBA00023136"/>
    </source>
</evidence>
<dbReference type="Gene3D" id="1.10.3720.10">
    <property type="entry name" value="MetI-like"/>
    <property type="match status" value="1"/>
</dbReference>
<evidence type="ECO:0000313" key="14">
    <source>
        <dbReference type="Proteomes" id="UP000565262"/>
    </source>
</evidence>
<evidence type="ECO:0000256" key="4">
    <source>
        <dbReference type="ARBA" id="ARBA00022475"/>
    </source>
</evidence>
<evidence type="ECO:0000313" key="13">
    <source>
        <dbReference type="EMBL" id="MBB1486235.1"/>
    </source>
</evidence>
<keyword evidence="3 11" id="KW-0813">Transport</keyword>
<evidence type="ECO:0000256" key="5">
    <source>
        <dbReference type="ARBA" id="ARBA00022519"/>
    </source>
</evidence>